<dbReference type="Pfam" id="PF02515">
    <property type="entry name" value="CoA_transf_3"/>
    <property type="match status" value="1"/>
</dbReference>
<dbReference type="KEGG" id="tpr:Tpau_2228"/>
<dbReference type="InterPro" id="IPR003673">
    <property type="entry name" value="CoA-Trfase_fam_III"/>
</dbReference>
<dbReference type="EMBL" id="CP001966">
    <property type="protein sequence ID" value="ADG78837.1"/>
    <property type="molecule type" value="Genomic_DNA"/>
</dbReference>
<dbReference type="RefSeq" id="WP_013126859.1">
    <property type="nucleotide sequence ID" value="NC_014158.1"/>
</dbReference>
<evidence type="ECO:0000313" key="2">
    <source>
        <dbReference type="Proteomes" id="UP000001213"/>
    </source>
</evidence>
<dbReference type="Gene3D" id="3.40.50.10540">
    <property type="entry name" value="Crotonobetainyl-coa:carnitine coa-transferase, domain 1"/>
    <property type="match status" value="1"/>
</dbReference>
<accession>D5UQ67</accession>
<dbReference type="STRING" id="521096.Tpau_2228"/>
<name>D5UQ67_TSUPD</name>
<dbReference type="SUPFAM" id="SSF89796">
    <property type="entry name" value="CoA-transferase family III (CaiB/BaiF)"/>
    <property type="match status" value="1"/>
</dbReference>
<proteinExistence type="predicted"/>
<dbReference type="InterPro" id="IPR023606">
    <property type="entry name" value="CoA-Trfase_III_dom_1_sf"/>
</dbReference>
<dbReference type="eggNOG" id="COG1804">
    <property type="taxonomic scope" value="Bacteria"/>
</dbReference>
<evidence type="ECO:0000313" key="1">
    <source>
        <dbReference type="EMBL" id="ADG78837.1"/>
    </source>
</evidence>
<dbReference type="Proteomes" id="UP000001213">
    <property type="component" value="Chromosome"/>
</dbReference>
<dbReference type="Gene3D" id="3.30.1540.10">
    <property type="entry name" value="formyl-coa transferase, domain 3"/>
    <property type="match status" value="1"/>
</dbReference>
<dbReference type="AlphaFoldDB" id="D5UQ67"/>
<dbReference type="InterPro" id="IPR044855">
    <property type="entry name" value="CoA-Trfase_III_dom3_sf"/>
</dbReference>
<gene>
    <name evidence="1" type="ordered locus">Tpau_2228</name>
</gene>
<keyword evidence="2" id="KW-1185">Reference proteome</keyword>
<dbReference type="InterPro" id="IPR050509">
    <property type="entry name" value="CoA-transferase_III"/>
</dbReference>
<protein>
    <submittedName>
        <fullName evidence="1">L-carnitine dehydratase/bile acid-inducible protein F</fullName>
    </submittedName>
</protein>
<dbReference type="HOGENOM" id="CLU_033975_2_1_11"/>
<dbReference type="GO" id="GO:0003824">
    <property type="term" value="F:catalytic activity"/>
    <property type="evidence" value="ECO:0007669"/>
    <property type="project" value="InterPro"/>
</dbReference>
<reference evidence="2" key="1">
    <citation type="submission" date="2010-03" db="EMBL/GenBank/DDBJ databases">
        <title>The complete chromosome of Tsukamurella paurometabola DSM 20162.</title>
        <authorList>
            <consortium name="US DOE Joint Genome Institute (JGI-PGF)"/>
            <person name="Lucas S."/>
            <person name="Copeland A."/>
            <person name="Lapidus A."/>
            <person name="Glavina del Rio T."/>
            <person name="Dalin E."/>
            <person name="Tice H."/>
            <person name="Bruce D."/>
            <person name="Goodwin L."/>
            <person name="Pitluck S."/>
            <person name="Kyrpides N."/>
            <person name="Mavromatis K."/>
            <person name="Ivanova N."/>
            <person name="Mikhailova N."/>
            <person name="Munk A.C."/>
            <person name="Brettin T."/>
            <person name="Detter J.C."/>
            <person name="Tapia R."/>
            <person name="Han C."/>
            <person name="Larimer F."/>
            <person name="Land M."/>
            <person name="Hauser L."/>
            <person name="Markowitz V."/>
            <person name="Cheng J.-F."/>
            <person name="Hugenholtz P."/>
            <person name="Woyke T."/>
            <person name="Wu D."/>
            <person name="Jando M."/>
            <person name="Brambilla E."/>
            <person name="Klenk H.-P."/>
            <person name="Eisen J.A."/>
        </authorList>
    </citation>
    <scope>NUCLEOTIDE SEQUENCE [LARGE SCALE GENOMIC DNA]</scope>
    <source>
        <strain evidence="2">ATCC 8368 / DSM 20162 / CCUG 35730 / CIP 100753 / JCM 10117 / KCTC 9821 / NBRC 16120 / NCIMB 702349 / NCTC 13040</strain>
    </source>
</reference>
<sequence length="363" mass="37613">MTNLLDGVRVVELAPLLSGALAGMTLADLGADVIKVEPPGGDLLRHVFGALAPGFSPPFVQLNRGKRSVTADMDAEDDRTFVAELARDADVLVLGYPPSAVARWGLDEGYLNAPHLIYCRITGFGADTVYRDQPAHGLTMAAVAGATCGGADAGGVSGDGTAAVAVAHAAVEHVTAALVRRASTGQGCSLDVSGAEAMLAADVMRVTYETNAGREGVDAAAAEAVLRGPRYAVHRTKGDGAVAFAGVEPRQWQRFCTATGATDPGGLPELFASKTLAEWLELGRTHRLALAPAYRDAGEARTDPALTERGAFVDETSPLYGDFTYLAPPARVNGQDYRLSGPAPAAGADTDTVRAELAMRKGV</sequence>
<dbReference type="PANTHER" id="PTHR48228:SF5">
    <property type="entry name" value="ALPHA-METHYLACYL-COA RACEMASE"/>
    <property type="match status" value="1"/>
</dbReference>
<reference evidence="1 2" key="2">
    <citation type="journal article" date="2011" name="Stand. Genomic Sci.">
        <title>Complete genome sequence of Tsukamurella paurometabola type strain (no. 33).</title>
        <authorList>
            <person name="Munk A.C."/>
            <person name="Lapidus A."/>
            <person name="Lucas S."/>
            <person name="Nolan M."/>
            <person name="Tice H."/>
            <person name="Cheng J.F."/>
            <person name="Del Rio T.G."/>
            <person name="Goodwin L."/>
            <person name="Pitluck S."/>
            <person name="Liolios K."/>
            <person name="Huntemann M."/>
            <person name="Ivanova N."/>
            <person name="Mavromatis K."/>
            <person name="Mikhailova N."/>
            <person name="Pati A."/>
            <person name="Chen A."/>
            <person name="Palaniappan K."/>
            <person name="Tapia R."/>
            <person name="Han C."/>
            <person name="Land M."/>
            <person name="Hauser L."/>
            <person name="Chang Y.J."/>
            <person name="Jeffries C.D."/>
            <person name="Brettin T."/>
            <person name="Yasawong M."/>
            <person name="Brambilla E.M."/>
            <person name="Rohde M."/>
            <person name="Sikorski J."/>
            <person name="Goker M."/>
            <person name="Detter J.C."/>
            <person name="Woyke T."/>
            <person name="Bristow J."/>
            <person name="Eisen J.A."/>
            <person name="Markowitz V."/>
            <person name="Hugenholtz P."/>
            <person name="Kyrpides N.C."/>
            <person name="Klenk H.P."/>
        </authorList>
    </citation>
    <scope>NUCLEOTIDE SEQUENCE [LARGE SCALE GENOMIC DNA]</scope>
    <source>
        <strain evidence="2">ATCC 8368 / DSM 20162 / CCUG 35730 / CIP 100753 / JCM 10117 / KCTC 9821 / NBRC 16120 / NCIMB 702349 / NCTC 13040</strain>
    </source>
</reference>
<organism evidence="1 2">
    <name type="scientific">Tsukamurella paurometabola (strain ATCC 8368 / DSM 20162 / CCUG 35730 / CIP 100753 / JCM 10117 / KCTC 9821 / NBRC 16120 / NCIMB 702349 / NCTC 13040)</name>
    <name type="common">Corynebacterium paurometabolum</name>
    <dbReference type="NCBI Taxonomy" id="521096"/>
    <lineage>
        <taxon>Bacteria</taxon>
        <taxon>Bacillati</taxon>
        <taxon>Actinomycetota</taxon>
        <taxon>Actinomycetes</taxon>
        <taxon>Mycobacteriales</taxon>
        <taxon>Tsukamurellaceae</taxon>
        <taxon>Tsukamurella</taxon>
    </lineage>
</organism>
<dbReference type="PANTHER" id="PTHR48228">
    <property type="entry name" value="SUCCINYL-COA--D-CITRAMALATE COA-TRANSFERASE"/>
    <property type="match status" value="1"/>
</dbReference>